<dbReference type="InterPro" id="IPR000821">
    <property type="entry name" value="Ala_racemase"/>
</dbReference>
<feature type="domain" description="Alanine racemase N-terminal" evidence="4">
    <location>
        <begin position="7"/>
        <end position="221"/>
    </location>
</feature>
<reference evidence="5 6" key="1">
    <citation type="submission" date="2023-04" db="EMBL/GenBank/DDBJ databases">
        <title>Fusibacter bizertensis strain WBS, isolated from littoral bottom sediments of the Arctic seas - biochemical and genomic analysis.</title>
        <authorList>
            <person name="Brioukhanov A.L."/>
        </authorList>
    </citation>
    <scope>NUCLEOTIDE SEQUENCE [LARGE SCALE GENOMIC DNA]</scope>
    <source>
        <strain evidence="5 6">WBS</strain>
    </source>
</reference>
<evidence type="ECO:0000313" key="5">
    <source>
        <dbReference type="EMBL" id="MDH8677118.1"/>
    </source>
</evidence>
<proteinExistence type="predicted"/>
<evidence type="ECO:0000256" key="1">
    <source>
        <dbReference type="ARBA" id="ARBA00001933"/>
    </source>
</evidence>
<evidence type="ECO:0000256" key="3">
    <source>
        <dbReference type="ARBA" id="ARBA00023235"/>
    </source>
</evidence>
<protein>
    <submittedName>
        <fullName evidence="5">Ornithine racemase Orr</fullName>
        <ecNumber evidence="5">5.1.1.12</ecNumber>
    </submittedName>
</protein>
<dbReference type="NCBIfam" id="NF040742">
    <property type="entry name" value="racem_Orr"/>
    <property type="match status" value="1"/>
</dbReference>
<dbReference type="GO" id="GO:0050157">
    <property type="term" value="F:ornithine racemase activity"/>
    <property type="evidence" value="ECO:0007669"/>
    <property type="project" value="UniProtKB-EC"/>
</dbReference>
<organism evidence="5 6">
    <name type="scientific">Fusibacter bizertensis</name>
    <dbReference type="NCBI Taxonomy" id="1488331"/>
    <lineage>
        <taxon>Bacteria</taxon>
        <taxon>Bacillati</taxon>
        <taxon>Bacillota</taxon>
        <taxon>Clostridia</taxon>
        <taxon>Eubacteriales</taxon>
        <taxon>Eubacteriales Family XII. Incertae Sedis</taxon>
        <taxon>Fusibacter</taxon>
    </lineage>
</organism>
<keyword evidence="6" id="KW-1185">Reference proteome</keyword>
<comment type="caution">
    <text evidence="5">The sequence shown here is derived from an EMBL/GenBank/DDBJ whole genome shotgun (WGS) entry which is preliminary data.</text>
</comment>
<accession>A0ABT6N9M7</accession>
<dbReference type="SUPFAM" id="SSF51419">
    <property type="entry name" value="PLP-binding barrel"/>
    <property type="match status" value="1"/>
</dbReference>
<dbReference type="EMBL" id="JARYZI010000001">
    <property type="protein sequence ID" value="MDH8677118.1"/>
    <property type="molecule type" value="Genomic_DNA"/>
</dbReference>
<keyword evidence="3 5" id="KW-0413">Isomerase</keyword>
<dbReference type="InterPro" id="IPR001608">
    <property type="entry name" value="Ala_racemase_N"/>
</dbReference>
<sequence length="352" mass="39030">MYPRVVIDQKKLYENTKIVVDKAKEKGVNVHVVTKVHSADIKLAQVCLDAGAYGIADSRIKNLKKLESLKCEKILLRLPMHSEVDEVIALADISFNSELSTIKLLDVAAAKANKKHRIIVMFDLGDLREGFLPEEVDQVIPEILKCDHIVIEGIGVNLTCYGGVIPTHDNLSELERLANHIENTYHIKLNVVSGGNSSSLYLLDGSDLPSRINNLRIGEGIVLGREAAYGEQIEGTNDDAFILEAQLIEYKTKASMPKGIIGMDAFGNKPVFEDKGMIKRGIVAVGRHDVDHGALIPIDSRITILGASSDHLILDFTAAQEEYEVGDIVQFKMEYGAMLRLFTSEYVDREYR</sequence>
<dbReference type="EC" id="5.1.1.12" evidence="5"/>
<dbReference type="PANTHER" id="PTHR30511:SF3">
    <property type="entry name" value="LYSINE RACEMASE"/>
    <property type="match status" value="1"/>
</dbReference>
<dbReference type="CDD" id="cd06815">
    <property type="entry name" value="PLPDE_III_AR_like_1"/>
    <property type="match status" value="1"/>
</dbReference>
<evidence type="ECO:0000256" key="2">
    <source>
        <dbReference type="ARBA" id="ARBA00022898"/>
    </source>
</evidence>
<dbReference type="PANTHER" id="PTHR30511">
    <property type="entry name" value="ALANINE RACEMASE"/>
    <property type="match status" value="1"/>
</dbReference>
<dbReference type="Proteomes" id="UP001158045">
    <property type="component" value="Unassembled WGS sequence"/>
</dbReference>
<name>A0ABT6N9M7_9FIRM</name>
<comment type="cofactor">
    <cofactor evidence="1">
        <name>pyridoxal 5'-phosphate</name>
        <dbReference type="ChEBI" id="CHEBI:597326"/>
    </cofactor>
</comment>
<dbReference type="Gene3D" id="3.20.20.10">
    <property type="entry name" value="Alanine racemase"/>
    <property type="match status" value="1"/>
</dbReference>
<gene>
    <name evidence="5" type="primary">orr</name>
    <name evidence="5" type="ORF">QE109_03100</name>
</gene>
<dbReference type="Pfam" id="PF01168">
    <property type="entry name" value="Ala_racemase_N"/>
    <property type="match status" value="1"/>
</dbReference>
<keyword evidence="2" id="KW-0663">Pyridoxal phosphate</keyword>
<evidence type="ECO:0000313" key="6">
    <source>
        <dbReference type="Proteomes" id="UP001158045"/>
    </source>
</evidence>
<evidence type="ECO:0000259" key="4">
    <source>
        <dbReference type="Pfam" id="PF01168"/>
    </source>
</evidence>
<dbReference type="InterPro" id="IPR029066">
    <property type="entry name" value="PLP-binding_barrel"/>
</dbReference>
<dbReference type="RefSeq" id="WP_281092916.1">
    <property type="nucleotide sequence ID" value="NZ_JARYZI010000001.1"/>
</dbReference>